<dbReference type="AlphaFoldDB" id="A0A3G9A096"/>
<proteinExistence type="predicted"/>
<dbReference type="Proteomes" id="UP000268084">
    <property type="component" value="Chromosome"/>
</dbReference>
<evidence type="ECO:0008006" key="4">
    <source>
        <dbReference type="Google" id="ProtNLM"/>
    </source>
</evidence>
<evidence type="ECO:0000256" key="1">
    <source>
        <dbReference type="SAM" id="SignalP"/>
    </source>
</evidence>
<dbReference type="EMBL" id="CP034170">
    <property type="protein sequence ID" value="AZI59201.1"/>
    <property type="molecule type" value="Genomic_DNA"/>
</dbReference>
<keyword evidence="3" id="KW-1185">Reference proteome</keyword>
<dbReference type="Pfam" id="PF03995">
    <property type="entry name" value="Inhibitor_I36"/>
    <property type="match status" value="1"/>
</dbReference>
<feature type="signal peptide" evidence="1">
    <location>
        <begin position="1"/>
        <end position="31"/>
    </location>
</feature>
<reference evidence="2 3" key="1">
    <citation type="submission" date="2018-11" db="EMBL/GenBank/DDBJ databases">
        <authorList>
            <person name="Da X."/>
        </authorList>
    </citation>
    <scope>NUCLEOTIDE SEQUENCE [LARGE SCALE GENOMIC DNA]</scope>
    <source>
        <strain evidence="2 3">S14-144</strain>
    </source>
</reference>
<evidence type="ECO:0000313" key="3">
    <source>
        <dbReference type="Proteomes" id="UP000268084"/>
    </source>
</evidence>
<protein>
    <recommendedName>
        <fullName evidence="4">Peptidase inhibitor family I36</fullName>
    </recommendedName>
</protein>
<sequence>MKEFAVNIVRHLTVLFAACTAFVLTVPSAYAEESIDTNGGVSADRSSDLTKVGSIDAIADENKTLIPQMEARGAILSPDGEWMTMPSGAAVSLTAKSFADCPSGWVCLFAQASWGGRMLKWSDPGTAADLSSFSFNDQMSSWANRGPYAAKWFYNAGFAGTSRCMQPYTSNSYVGSSDNDEASSFRIYTDAAAC</sequence>
<gene>
    <name evidence="2" type="ORF">EH165_14690</name>
</gene>
<dbReference type="KEGG" id="nak:EH165_14690"/>
<reference evidence="2 3" key="2">
    <citation type="submission" date="2018-12" db="EMBL/GenBank/DDBJ databases">
        <title>Nakamurella antarcticus sp. nov., isolated from Antarctica South Shetland Islands soil.</title>
        <authorList>
            <person name="Peng F."/>
        </authorList>
    </citation>
    <scope>NUCLEOTIDE SEQUENCE [LARGE SCALE GENOMIC DNA]</scope>
    <source>
        <strain evidence="2 3">S14-144</strain>
    </source>
</reference>
<accession>A0A3G9A096</accession>
<organism evidence="2 3">
    <name type="scientific">Nakamurella antarctica</name>
    <dbReference type="NCBI Taxonomy" id="1902245"/>
    <lineage>
        <taxon>Bacteria</taxon>
        <taxon>Bacillati</taxon>
        <taxon>Actinomycetota</taxon>
        <taxon>Actinomycetes</taxon>
        <taxon>Nakamurellales</taxon>
        <taxon>Nakamurellaceae</taxon>
        <taxon>Nakamurella</taxon>
    </lineage>
</organism>
<dbReference type="OrthoDB" id="4829189at2"/>
<dbReference type="Gene3D" id="2.60.20.10">
    <property type="entry name" value="Crystallins"/>
    <property type="match status" value="1"/>
</dbReference>
<keyword evidence="1" id="KW-0732">Signal</keyword>
<feature type="chain" id="PRO_5018211306" description="Peptidase inhibitor family I36" evidence="1">
    <location>
        <begin position="32"/>
        <end position="194"/>
    </location>
</feature>
<evidence type="ECO:0000313" key="2">
    <source>
        <dbReference type="EMBL" id="AZI59201.1"/>
    </source>
</evidence>
<name>A0A3G9A096_9ACTN</name>